<feature type="compositionally biased region" description="Polar residues" evidence="3">
    <location>
        <begin position="603"/>
        <end position="626"/>
    </location>
</feature>
<dbReference type="AlphaFoldDB" id="A0AAW1NP27"/>
<dbReference type="InterPro" id="IPR005113">
    <property type="entry name" value="uDENN_dom"/>
</dbReference>
<evidence type="ECO:0000313" key="5">
    <source>
        <dbReference type="EMBL" id="KAK9791805.1"/>
    </source>
</evidence>
<dbReference type="GO" id="GO:0006897">
    <property type="term" value="P:endocytosis"/>
    <property type="evidence" value="ECO:0007669"/>
    <property type="project" value="TreeGrafter"/>
</dbReference>
<feature type="compositionally biased region" description="Low complexity" evidence="3">
    <location>
        <begin position="713"/>
        <end position="722"/>
    </location>
</feature>
<protein>
    <recommendedName>
        <fullName evidence="4">UDENN domain-containing protein</fullName>
    </recommendedName>
</protein>
<keyword evidence="2" id="KW-0968">Cytoplasmic vesicle</keyword>
<dbReference type="GO" id="GO:0005829">
    <property type="term" value="C:cytosol"/>
    <property type="evidence" value="ECO:0007669"/>
    <property type="project" value="TreeGrafter"/>
</dbReference>
<gene>
    <name evidence="5" type="ORF">WJX73_001133</name>
</gene>
<dbReference type="Gene3D" id="3.30.450.200">
    <property type="match status" value="1"/>
</dbReference>
<dbReference type="InterPro" id="IPR043153">
    <property type="entry name" value="DENN_C"/>
</dbReference>
<feature type="region of interest" description="Disordered" evidence="3">
    <location>
        <begin position="589"/>
        <end position="783"/>
    </location>
</feature>
<dbReference type="GO" id="GO:1901981">
    <property type="term" value="F:phosphatidylinositol phosphate binding"/>
    <property type="evidence" value="ECO:0007669"/>
    <property type="project" value="TreeGrafter"/>
</dbReference>
<proteinExistence type="predicted"/>
<dbReference type="GO" id="GO:0030136">
    <property type="term" value="C:clathrin-coated vesicle"/>
    <property type="evidence" value="ECO:0007669"/>
    <property type="project" value="UniProtKB-SubCell"/>
</dbReference>
<reference evidence="5 6" key="1">
    <citation type="journal article" date="2024" name="Nat. Commun.">
        <title>Phylogenomics reveals the evolutionary origins of lichenization in chlorophyte algae.</title>
        <authorList>
            <person name="Puginier C."/>
            <person name="Libourel C."/>
            <person name="Otte J."/>
            <person name="Skaloud P."/>
            <person name="Haon M."/>
            <person name="Grisel S."/>
            <person name="Petersen M."/>
            <person name="Berrin J.G."/>
            <person name="Delaux P.M."/>
            <person name="Dal Grande F."/>
            <person name="Keller J."/>
        </authorList>
    </citation>
    <scope>NUCLEOTIDE SEQUENCE [LARGE SCALE GENOMIC DNA]</scope>
    <source>
        <strain evidence="5 6">SAG 2036</strain>
    </source>
</reference>
<dbReference type="PANTHER" id="PTHR13196:SF14">
    <property type="entry name" value="UDENN DOMAIN-CONTAINING PROTEIN"/>
    <property type="match status" value="1"/>
</dbReference>
<sequence>MLRTCFVARLVGDTTKAVDIFCRFEPSVNGQNKLPELPSAQNLGTFCFPTGASDVKPREYGAPEEFTFTLTGGDGSKTHGFCRTFLPPRTKALRPQQNVNLRYPQVVCIISKNLWLPFFFKVLQVVEALLKQGDLLTESAPRQMPLNSPTSHFLLNLLLKAGDSPRPGAVLRLDLPQTGQRLNVSPPRRMLTERSQARCTALQCTDKFIELQVPAECGSGLENAGVPLAKLLYYVRGKALVTLIEALLLERRILMLAEDSDRVTSAVHAAAALLWPFRWQHIYLPLLPHALQDYLLAPMPFLVGVPAAGSFAGLQSTPLEEITVVNLDAGTCTPGPGLPPAEPSSLPWAEELASALQAHTALLRSPSEWEISPRVSMLMQTYFLKLMSRYRDFMEADADQAAAKDTGQSGPSSSHVHNYQGSVDGLRLSRRSVGPVDDDAGYLRANGWRFHHAGLVASHRRHSTRAFLEAFRHSQMYEVFITQRLALASMGYNTEDTFEVEVEAASRRGKQIKQIVSVGAKGVSKGKALLQRAGHSVKTLRHSIGGMDDLLSSNNLPSRLSEATAGPAVSLPMMSGAMAETTNFFTLDEDEESGSDDEESAMQRDSQGSELPLRSSLTAPISNPPSQVGREDEEAYEAASSSRTASVDVMNSSSFGLAAPSRSITLPSNEAGDRSPVRPASGASTPLASPGPAAMATSSSDAFASRLPHSSDAQPVPSSSPTQPAPPAHHPSGGGPPLRASLPRPSPSLLDPLSSIDPFGRHAAPPLHSPQPSASPVADTAGKAAAATLAWGRCRLLCTLKGRGMASRPGE</sequence>
<comment type="subcellular location">
    <subcellularLocation>
        <location evidence="1">Cytoplasmic vesicle</location>
        <location evidence="1">Clathrin-coated vesicle</location>
    </subcellularLocation>
</comment>
<evidence type="ECO:0000256" key="3">
    <source>
        <dbReference type="SAM" id="MobiDB-lite"/>
    </source>
</evidence>
<evidence type="ECO:0000313" key="6">
    <source>
        <dbReference type="Proteomes" id="UP001465755"/>
    </source>
</evidence>
<feature type="compositionally biased region" description="Low complexity" evidence="3">
    <location>
        <begin position="637"/>
        <end position="646"/>
    </location>
</feature>
<dbReference type="InterPro" id="IPR040032">
    <property type="entry name" value="DENND1A/B/C"/>
</dbReference>
<feature type="compositionally biased region" description="Low complexity" evidence="3">
    <location>
        <begin position="737"/>
        <end position="758"/>
    </location>
</feature>
<dbReference type="PANTHER" id="PTHR13196">
    <property type="entry name" value="DENN DOMAIN-CONTAINING"/>
    <property type="match status" value="1"/>
</dbReference>
<dbReference type="GO" id="GO:0005085">
    <property type="term" value="F:guanyl-nucleotide exchange factor activity"/>
    <property type="evidence" value="ECO:0007669"/>
    <property type="project" value="InterPro"/>
</dbReference>
<name>A0AAW1NP27_9CHLO</name>
<dbReference type="Pfam" id="PF02141">
    <property type="entry name" value="DENN"/>
    <property type="match status" value="1"/>
</dbReference>
<evidence type="ECO:0000256" key="2">
    <source>
        <dbReference type="ARBA" id="ARBA00023329"/>
    </source>
</evidence>
<dbReference type="Pfam" id="PF03456">
    <property type="entry name" value="uDENN"/>
    <property type="match status" value="1"/>
</dbReference>
<dbReference type="Gene3D" id="3.40.50.11500">
    <property type="match status" value="1"/>
</dbReference>
<dbReference type="InterPro" id="IPR005112">
    <property type="entry name" value="dDENN_dom"/>
</dbReference>
<dbReference type="PROSITE" id="PS50211">
    <property type="entry name" value="DENN"/>
    <property type="match status" value="1"/>
</dbReference>
<feature type="domain" description="UDENN" evidence="4">
    <location>
        <begin position="3"/>
        <end position="491"/>
    </location>
</feature>
<keyword evidence="6" id="KW-1185">Reference proteome</keyword>
<feature type="compositionally biased region" description="Polar residues" evidence="3">
    <location>
        <begin position="406"/>
        <end position="420"/>
    </location>
</feature>
<comment type="caution">
    <text evidence="5">The sequence shown here is derived from an EMBL/GenBank/DDBJ whole genome shotgun (WGS) entry which is preliminary data.</text>
</comment>
<dbReference type="GO" id="GO:0032456">
    <property type="term" value="P:endocytic recycling"/>
    <property type="evidence" value="ECO:0007669"/>
    <property type="project" value="TreeGrafter"/>
</dbReference>
<accession>A0AAW1NP27</accession>
<dbReference type="SMART" id="SM00799">
    <property type="entry name" value="DENN"/>
    <property type="match status" value="1"/>
</dbReference>
<dbReference type="SMART" id="SM00800">
    <property type="entry name" value="uDENN"/>
    <property type="match status" value="1"/>
</dbReference>
<dbReference type="InterPro" id="IPR037516">
    <property type="entry name" value="Tripartite_DENN"/>
</dbReference>
<dbReference type="Pfam" id="PF03455">
    <property type="entry name" value="dDENN"/>
    <property type="match status" value="1"/>
</dbReference>
<evidence type="ECO:0000259" key="4">
    <source>
        <dbReference type="PROSITE" id="PS50211"/>
    </source>
</evidence>
<feature type="region of interest" description="Disordered" evidence="3">
    <location>
        <begin position="401"/>
        <end position="420"/>
    </location>
</feature>
<dbReference type="Proteomes" id="UP001465755">
    <property type="component" value="Unassembled WGS sequence"/>
</dbReference>
<evidence type="ECO:0000256" key="1">
    <source>
        <dbReference type="ARBA" id="ARBA00004132"/>
    </source>
</evidence>
<dbReference type="InterPro" id="IPR001194">
    <property type="entry name" value="cDENN_dom"/>
</dbReference>
<feature type="compositionally biased region" description="Acidic residues" evidence="3">
    <location>
        <begin position="589"/>
        <end position="600"/>
    </location>
</feature>
<organism evidence="5 6">
    <name type="scientific">Symbiochloris irregularis</name>
    <dbReference type="NCBI Taxonomy" id="706552"/>
    <lineage>
        <taxon>Eukaryota</taxon>
        <taxon>Viridiplantae</taxon>
        <taxon>Chlorophyta</taxon>
        <taxon>core chlorophytes</taxon>
        <taxon>Trebouxiophyceae</taxon>
        <taxon>Trebouxiales</taxon>
        <taxon>Trebouxiaceae</taxon>
        <taxon>Symbiochloris</taxon>
    </lineage>
</organism>
<dbReference type="EMBL" id="JALJOQ010000172">
    <property type="protein sequence ID" value="KAK9791805.1"/>
    <property type="molecule type" value="Genomic_DNA"/>
</dbReference>